<organism evidence="1 2">
    <name type="scientific">Mojavia pulchra JT2-VF2</name>
    <dbReference type="NCBI Taxonomy" id="287848"/>
    <lineage>
        <taxon>Bacteria</taxon>
        <taxon>Bacillati</taxon>
        <taxon>Cyanobacteriota</taxon>
        <taxon>Cyanophyceae</taxon>
        <taxon>Nostocales</taxon>
        <taxon>Nostocaceae</taxon>
    </lineage>
</organism>
<evidence type="ECO:0000313" key="2">
    <source>
        <dbReference type="Proteomes" id="UP000715781"/>
    </source>
</evidence>
<dbReference type="AlphaFoldDB" id="A0A951Q3D9"/>
<protein>
    <submittedName>
        <fullName evidence="1">Uncharacterized protein</fullName>
    </submittedName>
</protein>
<reference evidence="1" key="1">
    <citation type="submission" date="2021-05" db="EMBL/GenBank/DDBJ databases">
        <authorList>
            <person name="Pietrasiak N."/>
            <person name="Ward R."/>
            <person name="Stajich J.E."/>
            <person name="Kurbessoian T."/>
        </authorList>
    </citation>
    <scope>NUCLEOTIDE SEQUENCE</scope>
    <source>
        <strain evidence="1">JT2-VF2</strain>
    </source>
</reference>
<sequence length="224" mass="26351">MNKDIFLEEVNSYINKFRKFQEKQKDSLNCDNVFDITDLYIKEKDYLDKILNDRFTNTTEQGDLLESLVKSLFQRIDLVQSVIITNKDIAIGQIDIQLIPLHEYIYDVWGMIREKPQCMIGECKNYSKKKDAVGRPEIEKICWRSCKGGCLSFFIGHGYTQDAIDEISYFNNNKSSLFYKHQGVFIVPLTLSMLEVVIHNEINFCYFIKWSIDMSRKMNIANYL</sequence>
<gene>
    <name evidence="1" type="ORF">KME32_23110</name>
</gene>
<evidence type="ECO:0000313" key="1">
    <source>
        <dbReference type="EMBL" id="MBW4563976.1"/>
    </source>
</evidence>
<dbReference type="EMBL" id="JAHHHN010000017">
    <property type="protein sequence ID" value="MBW4563976.1"/>
    <property type="molecule type" value="Genomic_DNA"/>
</dbReference>
<accession>A0A951Q3D9</accession>
<dbReference type="Proteomes" id="UP000715781">
    <property type="component" value="Unassembled WGS sequence"/>
</dbReference>
<reference evidence="1" key="2">
    <citation type="journal article" date="2022" name="Microbiol. Resour. Announc.">
        <title>Metagenome Sequencing to Explore Phylogenomics of Terrestrial Cyanobacteria.</title>
        <authorList>
            <person name="Ward R.D."/>
            <person name="Stajich J.E."/>
            <person name="Johansen J.R."/>
            <person name="Huntemann M."/>
            <person name="Clum A."/>
            <person name="Foster B."/>
            <person name="Foster B."/>
            <person name="Roux S."/>
            <person name="Palaniappan K."/>
            <person name="Varghese N."/>
            <person name="Mukherjee S."/>
            <person name="Reddy T.B.K."/>
            <person name="Daum C."/>
            <person name="Copeland A."/>
            <person name="Chen I.A."/>
            <person name="Ivanova N.N."/>
            <person name="Kyrpides N.C."/>
            <person name="Shapiro N."/>
            <person name="Eloe-Fadrosh E.A."/>
            <person name="Pietrasiak N."/>
        </authorList>
    </citation>
    <scope>NUCLEOTIDE SEQUENCE</scope>
    <source>
        <strain evidence="1">JT2-VF2</strain>
    </source>
</reference>
<name>A0A951Q3D9_9NOST</name>
<proteinExistence type="predicted"/>
<comment type="caution">
    <text evidence="1">The sequence shown here is derived from an EMBL/GenBank/DDBJ whole genome shotgun (WGS) entry which is preliminary data.</text>
</comment>